<evidence type="ECO:0000313" key="3">
    <source>
        <dbReference type="EMBL" id="MCE5974351.1"/>
    </source>
</evidence>
<keyword evidence="1" id="KW-0175">Coiled coil</keyword>
<keyword evidence="2" id="KW-0472">Membrane</keyword>
<comment type="caution">
    <text evidence="3">The sequence shown here is derived from an EMBL/GenBank/DDBJ whole genome shotgun (WGS) entry which is preliminary data.</text>
</comment>
<dbReference type="Proteomes" id="UP001521181">
    <property type="component" value="Unassembled WGS sequence"/>
</dbReference>
<gene>
    <name evidence="3" type="ORF">LZA78_12730</name>
</gene>
<proteinExistence type="predicted"/>
<feature type="transmembrane region" description="Helical" evidence="2">
    <location>
        <begin position="256"/>
        <end position="278"/>
    </location>
</feature>
<accession>A0ABS8Z102</accession>
<dbReference type="PANTHER" id="PTHR13325">
    <property type="entry name" value="PROTEASE M50 MEMBRANE-BOUND TRANSCRIPTION FACTOR SITE 2 PROTEASE"/>
    <property type="match status" value="1"/>
</dbReference>
<keyword evidence="2" id="KW-1133">Transmembrane helix</keyword>
<dbReference type="Gene3D" id="1.10.10.1150">
    <property type="entry name" value="Coenzyme PQQ synthesis protein D (PqqD)"/>
    <property type="match status" value="1"/>
</dbReference>
<sequence length="716" mass="79411">MATSLFSPSWYRVKDLKPRLRRHVQIHRHDYRGRVWFVIQDFATGRFHRLSPSAYRFVGLMDGSRTMDDLWNTTNEQLGENAPTQDEAIRLMGQLHAADALICDVPPDGRELFRRYQRHQSMQLKQKIWSPLAIRIPLWDPDDFLTRTMPYVRPFFSRTFGVIWVLLVLTGFLLAAANFGAITDNIADRVLTPRNLFVLWLVYPVVKAFHELGHGYAVKKNGGEVHEIGIMLLVLVPVPYVDASAASALRDKHQRMLVGGIGIMVELFLASLALFVWLYAETGATHAVAYNVMLIGGVSTLLFNGNPLLRFDGYYVLADWLEIPNLGQRANRYYGYLAQKYLFGMKEADPVTSLPAEKRWFLGYGLAAFIYRLFIMFAIITYIAGRFFAIGVILALWAIATQILVPIGKSMSFLTSSPKVGSNRPRAVLVTGGIFAALLLILFVIPAPYRSVVSGVTWPSEQAQVRVGTSGFIAKVPVKTYDQVEPGQVLIALDDPLLRARLDVIDAQIAGLELQRAAAAQADLVQAALTSAEIDAAKEDRARLVEQLDELEIRAPRAGLAVIPNGQDLAGRFAKRGQVIAYVLTEADTAALRVVIGQDDVDLVRNATGRVDVMPVEYGGQGYSATLVREVPGGVMSLPTPALGMAGGGTVPVDPSDGRGLRTLKRVFEFELEMDPEAALPLLGRRVDVRFSHGTLPIGFQAYRSLRQLFLRLYDV</sequence>
<organism evidence="3 4">
    <name type="scientific">Rhodobacter flavimaris</name>
    <dbReference type="NCBI Taxonomy" id="2907145"/>
    <lineage>
        <taxon>Bacteria</taxon>
        <taxon>Pseudomonadati</taxon>
        <taxon>Pseudomonadota</taxon>
        <taxon>Alphaproteobacteria</taxon>
        <taxon>Rhodobacterales</taxon>
        <taxon>Rhodobacter group</taxon>
        <taxon>Rhodobacter</taxon>
    </lineage>
</organism>
<feature type="transmembrane region" description="Helical" evidence="2">
    <location>
        <begin position="361"/>
        <end position="381"/>
    </location>
</feature>
<evidence type="ECO:0000256" key="1">
    <source>
        <dbReference type="SAM" id="Coils"/>
    </source>
</evidence>
<feature type="transmembrane region" description="Helical" evidence="2">
    <location>
        <begin position="159"/>
        <end position="182"/>
    </location>
</feature>
<dbReference type="InterPro" id="IPR001193">
    <property type="entry name" value="MBTPS2"/>
</dbReference>
<feature type="coiled-coil region" evidence="1">
    <location>
        <begin position="527"/>
        <end position="554"/>
    </location>
</feature>
<dbReference type="EMBL" id="JAJUOS010000009">
    <property type="protein sequence ID" value="MCE5974351.1"/>
    <property type="molecule type" value="Genomic_DNA"/>
</dbReference>
<keyword evidence="4" id="KW-1185">Reference proteome</keyword>
<feature type="transmembrane region" description="Helical" evidence="2">
    <location>
        <begin position="387"/>
        <end position="407"/>
    </location>
</feature>
<dbReference type="InterPro" id="IPR041881">
    <property type="entry name" value="PqqD_sf"/>
</dbReference>
<name>A0ABS8Z102_9RHOB</name>
<dbReference type="PANTHER" id="PTHR13325:SF3">
    <property type="entry name" value="MEMBRANE-BOUND TRANSCRIPTION FACTOR SITE-2 PROTEASE"/>
    <property type="match status" value="1"/>
</dbReference>
<dbReference type="SUPFAM" id="SSF111369">
    <property type="entry name" value="HlyD-like secretion proteins"/>
    <property type="match status" value="1"/>
</dbReference>
<reference evidence="3 4" key="1">
    <citation type="submission" date="2021-12" db="EMBL/GenBank/DDBJ databases">
        <title>Sinirhodobacter sp. WL0062 is a bacterium isolated from seawater.</title>
        <authorList>
            <person name="Wang L."/>
            <person name="He W."/>
            <person name="Zhang D.-F."/>
        </authorList>
    </citation>
    <scope>NUCLEOTIDE SEQUENCE [LARGE SCALE GENOMIC DNA]</scope>
    <source>
        <strain evidence="3 4">WL0062</strain>
    </source>
</reference>
<protein>
    <submittedName>
        <fullName evidence="3">Biotin/lipoyl-binding protein</fullName>
    </submittedName>
</protein>
<keyword evidence="2" id="KW-0812">Transmembrane</keyword>
<dbReference type="RefSeq" id="WP_233677317.1">
    <property type="nucleotide sequence ID" value="NZ_JAJUOS010000009.1"/>
</dbReference>
<feature type="transmembrane region" description="Helical" evidence="2">
    <location>
        <begin position="427"/>
        <end position="449"/>
    </location>
</feature>
<evidence type="ECO:0000313" key="4">
    <source>
        <dbReference type="Proteomes" id="UP001521181"/>
    </source>
</evidence>
<feature type="transmembrane region" description="Helical" evidence="2">
    <location>
        <begin position="228"/>
        <end position="249"/>
    </location>
</feature>
<feature type="transmembrane region" description="Helical" evidence="2">
    <location>
        <begin position="284"/>
        <end position="303"/>
    </location>
</feature>
<evidence type="ECO:0000256" key="2">
    <source>
        <dbReference type="SAM" id="Phobius"/>
    </source>
</evidence>
<dbReference type="Gene3D" id="2.40.50.100">
    <property type="match status" value="1"/>
</dbReference>